<evidence type="ECO:0000313" key="2">
    <source>
        <dbReference type="Proteomes" id="UP000183995"/>
    </source>
</evidence>
<dbReference type="RefSeq" id="WP_073083152.1">
    <property type="nucleotide sequence ID" value="NZ_FQXV01000023.1"/>
</dbReference>
<sequence>MFIGSVLGERMDMLGVSLETLADETMLEKQFIEDILNNRIEFENIDEFDIEVISNALYCDTNYFTDERSRLNDVVLCSKNRGNDTTKSNLAKAKLQSYMRDLIWIKEALC</sequence>
<proteinExistence type="predicted"/>
<organism evidence="1 2">
    <name type="scientific">Sporobacter termitidis DSM 10068</name>
    <dbReference type="NCBI Taxonomy" id="1123282"/>
    <lineage>
        <taxon>Bacteria</taxon>
        <taxon>Bacillati</taxon>
        <taxon>Bacillota</taxon>
        <taxon>Clostridia</taxon>
        <taxon>Eubacteriales</taxon>
        <taxon>Oscillospiraceae</taxon>
        <taxon>Sporobacter</taxon>
    </lineage>
</organism>
<accession>A0A1M5ZJ00</accession>
<dbReference type="STRING" id="1123282.SAMN02745823_03799"/>
<protein>
    <recommendedName>
        <fullName evidence="3">XRE family transcriptional regulator</fullName>
    </recommendedName>
</protein>
<keyword evidence="2" id="KW-1185">Reference proteome</keyword>
<dbReference type="AlphaFoldDB" id="A0A1M5ZJ00"/>
<gene>
    <name evidence="1" type="ORF">SAMN02745823_03799</name>
</gene>
<dbReference type="EMBL" id="FQXV01000023">
    <property type="protein sequence ID" value="SHI24099.1"/>
    <property type="molecule type" value="Genomic_DNA"/>
</dbReference>
<evidence type="ECO:0008006" key="3">
    <source>
        <dbReference type="Google" id="ProtNLM"/>
    </source>
</evidence>
<reference evidence="1 2" key="1">
    <citation type="submission" date="2016-11" db="EMBL/GenBank/DDBJ databases">
        <authorList>
            <person name="Jaros S."/>
            <person name="Januszkiewicz K."/>
            <person name="Wedrychowicz H."/>
        </authorList>
    </citation>
    <scope>NUCLEOTIDE SEQUENCE [LARGE SCALE GENOMIC DNA]</scope>
    <source>
        <strain evidence="1 2">DSM 10068</strain>
    </source>
</reference>
<dbReference type="Proteomes" id="UP000183995">
    <property type="component" value="Unassembled WGS sequence"/>
</dbReference>
<evidence type="ECO:0000313" key="1">
    <source>
        <dbReference type="EMBL" id="SHI24099.1"/>
    </source>
</evidence>
<name>A0A1M5ZJ00_9FIRM</name>